<name>A0ABR1ANV8_POLSC</name>
<accession>A0ABR1ANV8</accession>
<organism evidence="2 3">
    <name type="scientific">Polyplax serrata</name>
    <name type="common">Common mouse louse</name>
    <dbReference type="NCBI Taxonomy" id="468196"/>
    <lineage>
        <taxon>Eukaryota</taxon>
        <taxon>Metazoa</taxon>
        <taxon>Ecdysozoa</taxon>
        <taxon>Arthropoda</taxon>
        <taxon>Hexapoda</taxon>
        <taxon>Insecta</taxon>
        <taxon>Pterygota</taxon>
        <taxon>Neoptera</taxon>
        <taxon>Paraneoptera</taxon>
        <taxon>Psocodea</taxon>
        <taxon>Troctomorpha</taxon>
        <taxon>Phthiraptera</taxon>
        <taxon>Anoplura</taxon>
        <taxon>Polyplacidae</taxon>
        <taxon>Polyplax</taxon>
    </lineage>
</organism>
<feature type="compositionally biased region" description="Polar residues" evidence="1">
    <location>
        <begin position="1"/>
        <end position="16"/>
    </location>
</feature>
<comment type="caution">
    <text evidence="2">The sequence shown here is derived from an EMBL/GenBank/DDBJ whole genome shotgun (WGS) entry which is preliminary data.</text>
</comment>
<dbReference type="Proteomes" id="UP001359485">
    <property type="component" value="Unassembled WGS sequence"/>
</dbReference>
<gene>
    <name evidence="2" type="ORF">RUM44_011017</name>
</gene>
<sequence length="81" mass="8915">MSSHDVTKQLLTSPEASQDALVDGDSVTSHVQTMSVSDAFGKISIDLQQPHVVVGCQQIRHISPNSFLKMHDHTNFEKNNV</sequence>
<reference evidence="2 3" key="1">
    <citation type="submission" date="2023-09" db="EMBL/GenBank/DDBJ databases">
        <title>Genomes of two closely related lineages of the louse Polyplax serrata with different host specificities.</title>
        <authorList>
            <person name="Martinu J."/>
            <person name="Tarabai H."/>
            <person name="Stefka J."/>
            <person name="Hypsa V."/>
        </authorList>
    </citation>
    <scope>NUCLEOTIDE SEQUENCE [LARGE SCALE GENOMIC DNA]</scope>
    <source>
        <strain evidence="2">98ZLc_SE</strain>
    </source>
</reference>
<keyword evidence="3" id="KW-1185">Reference proteome</keyword>
<evidence type="ECO:0000313" key="2">
    <source>
        <dbReference type="EMBL" id="KAK6624159.1"/>
    </source>
</evidence>
<protein>
    <submittedName>
        <fullName evidence="2">Uncharacterized protein</fullName>
    </submittedName>
</protein>
<evidence type="ECO:0000256" key="1">
    <source>
        <dbReference type="SAM" id="MobiDB-lite"/>
    </source>
</evidence>
<feature type="region of interest" description="Disordered" evidence="1">
    <location>
        <begin position="1"/>
        <end position="24"/>
    </location>
</feature>
<evidence type="ECO:0000313" key="3">
    <source>
        <dbReference type="Proteomes" id="UP001359485"/>
    </source>
</evidence>
<dbReference type="EMBL" id="JAWJWF010000046">
    <property type="protein sequence ID" value="KAK6624159.1"/>
    <property type="molecule type" value="Genomic_DNA"/>
</dbReference>
<proteinExistence type="predicted"/>